<comment type="catalytic activity">
    <reaction evidence="1 9">
        <text>D-alanyl-D-alanine + H2O = 2 D-alanine</text>
        <dbReference type="Rhea" id="RHEA:20661"/>
        <dbReference type="ChEBI" id="CHEBI:15377"/>
        <dbReference type="ChEBI" id="CHEBI:57416"/>
        <dbReference type="ChEBI" id="CHEBI:57822"/>
        <dbReference type="EC" id="3.4.13.22"/>
    </reaction>
</comment>
<evidence type="ECO:0000256" key="10">
    <source>
        <dbReference type="SAM" id="SignalP"/>
    </source>
</evidence>
<keyword evidence="12" id="KW-1185">Reference proteome</keyword>
<proteinExistence type="inferred from homology"/>
<keyword evidence="7 9" id="KW-0482">Metalloprotease</keyword>
<keyword evidence="3 9" id="KW-0479">Metal-binding</keyword>
<dbReference type="InterPro" id="IPR009045">
    <property type="entry name" value="Zn_M74/Hedgehog-like"/>
</dbReference>
<evidence type="ECO:0000256" key="3">
    <source>
        <dbReference type="ARBA" id="ARBA00022723"/>
    </source>
</evidence>
<feature type="signal peptide" evidence="10">
    <location>
        <begin position="1"/>
        <end position="23"/>
    </location>
</feature>
<dbReference type="GO" id="GO:0071555">
    <property type="term" value="P:cell wall organization"/>
    <property type="evidence" value="ECO:0007669"/>
    <property type="project" value="UniProtKB-KW"/>
</dbReference>
<keyword evidence="2 9" id="KW-0645">Protease</keyword>
<gene>
    <name evidence="11" type="ORF">LX66_2579</name>
</gene>
<protein>
    <recommendedName>
        <fullName evidence="9">D-alanyl-D-alanine dipeptidase</fullName>
        <shortName evidence="9">D-Ala-D-Ala dipeptidase</shortName>
        <ecNumber evidence="9">3.4.13.22</ecNumber>
    </recommendedName>
</protein>
<feature type="binding site" evidence="9">
    <location>
        <position position="145"/>
    </location>
    <ligand>
        <name>Zn(2+)</name>
        <dbReference type="ChEBI" id="CHEBI:29105"/>
        <note>catalytic</note>
    </ligand>
</feature>
<feature type="active site" description="Proton donor/acceptor" evidence="9">
    <location>
        <position position="210"/>
    </location>
</feature>
<dbReference type="GO" id="GO:0006508">
    <property type="term" value="P:proteolysis"/>
    <property type="evidence" value="ECO:0007669"/>
    <property type="project" value="UniProtKB-KW"/>
</dbReference>
<keyword evidence="10" id="KW-0732">Signal</keyword>
<organism evidence="11 12">
    <name type="scientific">Chitinophaga japonensis</name>
    <name type="common">Flexibacter japonensis</name>
    <dbReference type="NCBI Taxonomy" id="104662"/>
    <lineage>
        <taxon>Bacteria</taxon>
        <taxon>Pseudomonadati</taxon>
        <taxon>Bacteroidota</taxon>
        <taxon>Chitinophagia</taxon>
        <taxon>Chitinophagales</taxon>
        <taxon>Chitinophagaceae</taxon>
        <taxon>Chitinophaga</taxon>
    </lineage>
</organism>
<evidence type="ECO:0000256" key="4">
    <source>
        <dbReference type="ARBA" id="ARBA00022801"/>
    </source>
</evidence>
<comment type="caution">
    <text evidence="11">The sequence shown here is derived from an EMBL/GenBank/DDBJ whole genome shotgun (WGS) entry which is preliminary data.</text>
</comment>
<dbReference type="GO" id="GO:0160237">
    <property type="term" value="F:D-Ala-D-Ala dipeptidase activity"/>
    <property type="evidence" value="ECO:0007669"/>
    <property type="project" value="UniProtKB-EC"/>
</dbReference>
<dbReference type="GO" id="GO:0008237">
    <property type="term" value="F:metallopeptidase activity"/>
    <property type="evidence" value="ECO:0007669"/>
    <property type="project" value="UniProtKB-KW"/>
</dbReference>
<dbReference type="OrthoDB" id="9801430at2"/>
<dbReference type="CDD" id="cd14840">
    <property type="entry name" value="D-Ala-D-Ala_dipeptidase_Aad"/>
    <property type="match status" value="1"/>
</dbReference>
<dbReference type="EMBL" id="VLLG01000003">
    <property type="protein sequence ID" value="TWI88494.1"/>
    <property type="molecule type" value="Genomic_DNA"/>
</dbReference>
<feature type="chain" id="PRO_5021806259" description="D-alanyl-D-alanine dipeptidase" evidence="10">
    <location>
        <begin position="24"/>
        <end position="243"/>
    </location>
</feature>
<evidence type="ECO:0000256" key="1">
    <source>
        <dbReference type="ARBA" id="ARBA00001362"/>
    </source>
</evidence>
<feature type="site" description="Transition state stabilizer" evidence="9">
    <location>
        <position position="118"/>
    </location>
</feature>
<comment type="cofactor">
    <cofactor evidence="9">
        <name>Zn(2+)</name>
        <dbReference type="ChEBI" id="CHEBI:29105"/>
    </cofactor>
    <text evidence="9">Binds 1 zinc ion per subunit.</text>
</comment>
<sequence>MKQSMHIYAGILLLLCYCRPAFAQDIPLNQYGLPIVNSAALYRQQAAADSNLRMVDITRYIPGIRTDIRYATRNNFTHQVLYKHPKVLLRLPAAKALKAVQEELREKGLGLQIFDGYRPYHVTEKMWEIVPDDRYAADPRKGSGHNRGIAVDLTIIELASGKAVPMPTGYDNFTEQAHYTYVPADTMVRNNRTLLRSIMEKHGFVALETEWWHFYLPDVEQYPLMNVGFGEIGNRKQEEGSMK</sequence>
<evidence type="ECO:0000256" key="2">
    <source>
        <dbReference type="ARBA" id="ARBA00022670"/>
    </source>
</evidence>
<evidence type="ECO:0000313" key="12">
    <source>
        <dbReference type="Proteomes" id="UP000316778"/>
    </source>
</evidence>
<dbReference type="InterPro" id="IPR000755">
    <property type="entry name" value="A_A_dipeptidase"/>
</dbReference>
<keyword evidence="8" id="KW-0961">Cell wall biogenesis/degradation</keyword>
<reference evidence="11 12" key="1">
    <citation type="journal article" date="2013" name="Stand. Genomic Sci.">
        <title>Genomic Encyclopedia of Type Strains, Phase I: The one thousand microbial genomes (KMG-I) project.</title>
        <authorList>
            <person name="Kyrpides N.C."/>
            <person name="Woyke T."/>
            <person name="Eisen J.A."/>
            <person name="Garrity G."/>
            <person name="Lilburn T.G."/>
            <person name="Beck B.J."/>
            <person name="Whitman W.B."/>
            <person name="Hugenholtz P."/>
            <person name="Klenk H.P."/>
        </authorList>
    </citation>
    <scope>NUCLEOTIDE SEQUENCE [LARGE SCALE GENOMIC DNA]</scope>
    <source>
        <strain evidence="11 12">DSM 13484</strain>
    </source>
</reference>
<feature type="binding site" evidence="9">
    <location>
        <position position="152"/>
    </location>
    <ligand>
        <name>Zn(2+)</name>
        <dbReference type="ChEBI" id="CHEBI:29105"/>
        <note>catalytic</note>
    </ligand>
</feature>
<comment type="function">
    <text evidence="9">Catalyzes hydrolysis of the D-alanyl-D-alanine dipeptide.</text>
</comment>
<keyword evidence="5 9" id="KW-0862">Zinc</keyword>
<evidence type="ECO:0000256" key="7">
    <source>
        <dbReference type="ARBA" id="ARBA00023049"/>
    </source>
</evidence>
<dbReference type="PANTHER" id="PTHR43126:SF1">
    <property type="entry name" value="D-ALANYL-D-ALANINE DIPEPTIDASE"/>
    <property type="match status" value="1"/>
</dbReference>
<name>A0A562T5G4_CHIJA</name>
<comment type="similarity">
    <text evidence="9">Belongs to the peptidase M15D family.</text>
</comment>
<evidence type="ECO:0000256" key="6">
    <source>
        <dbReference type="ARBA" id="ARBA00022997"/>
    </source>
</evidence>
<dbReference type="RefSeq" id="WP_145713952.1">
    <property type="nucleotide sequence ID" value="NZ_BAAAFY010000001.1"/>
</dbReference>
<keyword evidence="6 9" id="KW-0224">Dipeptidase</keyword>
<evidence type="ECO:0000256" key="8">
    <source>
        <dbReference type="ARBA" id="ARBA00023316"/>
    </source>
</evidence>
<dbReference type="Proteomes" id="UP000316778">
    <property type="component" value="Unassembled WGS sequence"/>
</dbReference>
<dbReference type="PANTHER" id="PTHR43126">
    <property type="entry name" value="D-ALANYL-D-ALANINE DIPEPTIDASE"/>
    <property type="match status" value="1"/>
</dbReference>
<dbReference type="AlphaFoldDB" id="A0A562T5G4"/>
<dbReference type="Pfam" id="PF01427">
    <property type="entry name" value="Peptidase_M15"/>
    <property type="match status" value="1"/>
</dbReference>
<feature type="binding site" evidence="9">
    <location>
        <position position="213"/>
    </location>
    <ligand>
        <name>Zn(2+)</name>
        <dbReference type="ChEBI" id="CHEBI:29105"/>
        <note>catalytic</note>
    </ligand>
</feature>
<dbReference type="SUPFAM" id="SSF55166">
    <property type="entry name" value="Hedgehog/DD-peptidase"/>
    <property type="match status" value="1"/>
</dbReference>
<evidence type="ECO:0000313" key="11">
    <source>
        <dbReference type="EMBL" id="TWI88494.1"/>
    </source>
</evidence>
<keyword evidence="4 9" id="KW-0378">Hydrolase</keyword>
<evidence type="ECO:0000256" key="9">
    <source>
        <dbReference type="HAMAP-Rule" id="MF_01924"/>
    </source>
</evidence>
<accession>A0A562T5G4</accession>
<dbReference type="Gene3D" id="3.30.1380.10">
    <property type="match status" value="1"/>
</dbReference>
<dbReference type="HAMAP" id="MF_01924">
    <property type="entry name" value="A_A_dipeptidase"/>
    <property type="match status" value="1"/>
</dbReference>
<evidence type="ECO:0000256" key="5">
    <source>
        <dbReference type="ARBA" id="ARBA00022833"/>
    </source>
</evidence>
<dbReference type="EC" id="3.4.13.22" evidence="9"/>
<dbReference type="GO" id="GO:0008270">
    <property type="term" value="F:zinc ion binding"/>
    <property type="evidence" value="ECO:0007669"/>
    <property type="project" value="UniProtKB-UniRule"/>
</dbReference>